<dbReference type="RefSeq" id="XP_013230013.1">
    <property type="nucleotide sequence ID" value="XM_013374559.1"/>
</dbReference>
<dbReference type="GeneID" id="25256996"/>
<evidence type="ECO:0000313" key="3">
    <source>
        <dbReference type="Proteomes" id="UP000030747"/>
    </source>
</evidence>
<dbReference type="AlphaFoldDB" id="U6KQQ1"/>
<evidence type="ECO:0000256" key="1">
    <source>
        <dbReference type="SAM" id="MobiDB-lite"/>
    </source>
</evidence>
<feature type="region of interest" description="Disordered" evidence="1">
    <location>
        <begin position="189"/>
        <end position="211"/>
    </location>
</feature>
<dbReference type="EMBL" id="HG674266">
    <property type="protein sequence ID" value="CDJ39258.1"/>
    <property type="molecule type" value="Genomic_DNA"/>
</dbReference>
<organism evidence="2 3">
    <name type="scientific">Eimeria tenella</name>
    <name type="common">Coccidian parasite</name>
    <dbReference type="NCBI Taxonomy" id="5802"/>
    <lineage>
        <taxon>Eukaryota</taxon>
        <taxon>Sar</taxon>
        <taxon>Alveolata</taxon>
        <taxon>Apicomplexa</taxon>
        <taxon>Conoidasida</taxon>
        <taxon>Coccidia</taxon>
        <taxon>Eucoccidiorida</taxon>
        <taxon>Eimeriorina</taxon>
        <taxon>Eimeriidae</taxon>
        <taxon>Eimeria</taxon>
    </lineage>
</organism>
<protein>
    <submittedName>
        <fullName evidence="2">Uncharacterized protein</fullName>
    </submittedName>
</protein>
<reference evidence="2" key="1">
    <citation type="submission" date="2013-10" db="EMBL/GenBank/DDBJ databases">
        <title>Genomic analysis of the causative agents of coccidiosis in chickens.</title>
        <authorList>
            <person name="Reid A.J."/>
            <person name="Blake D."/>
            <person name="Billington K."/>
            <person name="Browne H."/>
            <person name="Dunn M."/>
            <person name="Hung S."/>
            <person name="Kawahara F."/>
            <person name="Miranda-Saavedra D."/>
            <person name="Mourier T."/>
            <person name="Nagra H."/>
            <person name="Otto T.D."/>
            <person name="Rawlings N."/>
            <person name="Sanchez A."/>
            <person name="Sanders M."/>
            <person name="Subramaniam C."/>
            <person name="Tay Y."/>
            <person name="Dear P."/>
            <person name="Doerig C."/>
            <person name="Gruber A."/>
            <person name="Parkinson J."/>
            <person name="Shirley M."/>
            <person name="Wan K.L."/>
            <person name="Berriman M."/>
            <person name="Tomley F."/>
            <person name="Pain A."/>
        </authorList>
    </citation>
    <scope>NUCLEOTIDE SEQUENCE [LARGE SCALE GENOMIC DNA]</scope>
    <source>
        <strain evidence="2">Houghton</strain>
    </source>
</reference>
<evidence type="ECO:0000313" key="2">
    <source>
        <dbReference type="EMBL" id="CDJ39258.1"/>
    </source>
</evidence>
<sequence>MRMLRLLLQGAQMGGAGEGYCPLEAPERGFLLLSSCCCCCCSPRLPKGLGLLPVPRYFPLPLRALKPVGGPLPLVEVVGDKWKQAQEQLLLAAHQGPLEALAEQLQRCQEESAAAAERRLQQEQQQQQQQQEDDDEDDPWEATREVERQRERLLEKLAAQLAAVQQQVTQQTRLLVVDALLLQQAAAAAPECKGSLGPDENRQPNGWDEGPPEDPTFCPWVGDPQQQQLLLLQQQQQRPFLQQLRLSLALVHLPWTEETQEIVREGRRLRLVGLRVGAPPQQQQQQQQQQRGAAGAAAAATAAGSAGNAAAAAAAAAARTLLELESRRRHRAAAGQYVSLPRLYSTVR</sequence>
<feature type="region of interest" description="Disordered" evidence="1">
    <location>
        <begin position="113"/>
        <end position="145"/>
    </location>
</feature>
<accession>U6KQQ1</accession>
<dbReference type="Proteomes" id="UP000030747">
    <property type="component" value="Unassembled WGS sequence"/>
</dbReference>
<reference evidence="2" key="2">
    <citation type="submission" date="2013-10" db="EMBL/GenBank/DDBJ databases">
        <authorList>
            <person name="Aslett M."/>
        </authorList>
    </citation>
    <scope>NUCLEOTIDE SEQUENCE [LARGE SCALE GENOMIC DNA]</scope>
    <source>
        <strain evidence="2">Houghton</strain>
    </source>
</reference>
<keyword evidence="3" id="KW-1185">Reference proteome</keyword>
<dbReference type="VEuPathDB" id="ToxoDB:ETH2_1516000"/>
<proteinExistence type="predicted"/>
<name>U6KQQ1_EIMTE</name>
<dbReference type="VEuPathDB" id="ToxoDB:ETH_00039775"/>
<feature type="compositionally biased region" description="Acidic residues" evidence="1">
    <location>
        <begin position="131"/>
        <end position="140"/>
    </location>
</feature>
<gene>
    <name evidence="2" type="ORF">ETH_00039775</name>
</gene>